<keyword evidence="4" id="KW-0408">Iron</keyword>
<evidence type="ECO:0000256" key="4">
    <source>
        <dbReference type="ARBA" id="ARBA00023004"/>
    </source>
</evidence>
<keyword evidence="7" id="KW-1185">Reference proteome</keyword>
<dbReference type="PANTHER" id="PTHR37164:SF1">
    <property type="entry name" value="BACTERIOHEMERYTHRIN"/>
    <property type="match status" value="1"/>
</dbReference>
<evidence type="ECO:0000313" key="6">
    <source>
        <dbReference type="EMBL" id="WPL18783.1"/>
    </source>
</evidence>
<sequence length="161" mass="18712">MHQDVSRRVNALQGLAFHSLKPLLEWHKDFGVDEPTIDAQHEAIFELALKASELAQERSDDELLFRVFERFGRALEAHFRFEEDKLGEINYPDIDNHRAQHQAMLAEFDFVRQRIRGNQSEWAFQHQSLIMLNFMIGVTVGHILSADVDYAQFIHRPAEAA</sequence>
<dbReference type="RefSeq" id="WP_328984525.1">
    <property type="nucleotide sequence ID" value="NZ_CP121472.1"/>
</dbReference>
<evidence type="ECO:0000256" key="2">
    <source>
        <dbReference type="ARBA" id="ARBA00022621"/>
    </source>
</evidence>
<accession>A0ABZ0SDT0</accession>
<dbReference type="InterPro" id="IPR012312">
    <property type="entry name" value="Hemerythrin-like"/>
</dbReference>
<dbReference type="EMBL" id="CP121472">
    <property type="protein sequence ID" value="WPL18783.1"/>
    <property type="molecule type" value="Genomic_DNA"/>
</dbReference>
<dbReference type="Proteomes" id="UP001432180">
    <property type="component" value="Chromosome"/>
</dbReference>
<dbReference type="InterPro" id="IPR035938">
    <property type="entry name" value="Hemerythrin-like_sf"/>
</dbReference>
<evidence type="ECO:0000256" key="1">
    <source>
        <dbReference type="ARBA" id="ARBA00010587"/>
    </source>
</evidence>
<keyword evidence="2" id="KW-0813">Transport</keyword>
<dbReference type="InterPro" id="IPR012827">
    <property type="entry name" value="Hemerythrin_metal-bd"/>
</dbReference>
<feature type="domain" description="Hemerythrin-like" evidence="5">
    <location>
        <begin position="36"/>
        <end position="145"/>
    </location>
</feature>
<dbReference type="Pfam" id="PF01814">
    <property type="entry name" value="Hemerythrin"/>
    <property type="match status" value="1"/>
</dbReference>
<evidence type="ECO:0000256" key="3">
    <source>
        <dbReference type="ARBA" id="ARBA00022723"/>
    </source>
</evidence>
<organism evidence="6 7">
    <name type="scientific">Thiorhodovibrio winogradskyi</name>
    <dbReference type="NCBI Taxonomy" id="77007"/>
    <lineage>
        <taxon>Bacteria</taxon>
        <taxon>Pseudomonadati</taxon>
        <taxon>Pseudomonadota</taxon>
        <taxon>Gammaproteobacteria</taxon>
        <taxon>Chromatiales</taxon>
        <taxon>Chromatiaceae</taxon>
        <taxon>Thiorhodovibrio</taxon>
    </lineage>
</organism>
<keyword evidence="3" id="KW-0479">Metal-binding</keyword>
<dbReference type="InterPro" id="IPR050669">
    <property type="entry name" value="Hemerythrin"/>
</dbReference>
<dbReference type="Gene3D" id="1.20.120.50">
    <property type="entry name" value="Hemerythrin-like"/>
    <property type="match status" value="1"/>
</dbReference>
<keyword evidence="2" id="KW-0561">Oxygen transport</keyword>
<dbReference type="SUPFAM" id="SSF47188">
    <property type="entry name" value="Hemerythrin-like"/>
    <property type="match status" value="1"/>
</dbReference>
<dbReference type="PANTHER" id="PTHR37164">
    <property type="entry name" value="BACTERIOHEMERYTHRIN"/>
    <property type="match status" value="1"/>
</dbReference>
<dbReference type="PROSITE" id="PS00550">
    <property type="entry name" value="HEMERYTHRINS"/>
    <property type="match status" value="1"/>
</dbReference>
<evidence type="ECO:0000259" key="5">
    <source>
        <dbReference type="Pfam" id="PF01814"/>
    </source>
</evidence>
<dbReference type="InterPro" id="IPR016131">
    <property type="entry name" value="Haemerythrin_Fe_BS"/>
</dbReference>
<dbReference type="CDD" id="cd12107">
    <property type="entry name" value="Hemerythrin"/>
    <property type="match status" value="1"/>
</dbReference>
<name>A0ABZ0SDT0_9GAMM</name>
<comment type="similarity">
    <text evidence="1">Belongs to the hemerythrin family.</text>
</comment>
<gene>
    <name evidence="6" type="ORF">Thiowin_03874</name>
</gene>
<protein>
    <submittedName>
        <fullName evidence="6">Cation-binding hemerythrin HHE family protein</fullName>
    </submittedName>
</protein>
<evidence type="ECO:0000313" key="7">
    <source>
        <dbReference type="Proteomes" id="UP001432180"/>
    </source>
</evidence>
<reference evidence="6 7" key="1">
    <citation type="journal article" date="2023" name="Microorganisms">
        <title>Thiorhodovibrio frisius and Trv. litoralis spp. nov., Two Novel Members from a Clade of Fastidious Purple Sulfur Bacteria That Exhibit Unique Red-Shifted Light-Harvesting Capabilities.</title>
        <authorList>
            <person name="Methner A."/>
            <person name="Kuzyk S.B."/>
            <person name="Petersen J."/>
            <person name="Bauer S."/>
            <person name="Brinkmann H."/>
            <person name="Sichau K."/>
            <person name="Wanner G."/>
            <person name="Wolf J."/>
            <person name="Neumann-Schaal M."/>
            <person name="Henke P."/>
            <person name="Tank M."/>
            <person name="Sproer C."/>
            <person name="Bunk B."/>
            <person name="Overmann J."/>
        </authorList>
    </citation>
    <scope>NUCLEOTIDE SEQUENCE [LARGE SCALE GENOMIC DNA]</scope>
    <source>
        <strain evidence="6 7">DSM 6702</strain>
    </source>
</reference>
<dbReference type="NCBIfam" id="TIGR02481">
    <property type="entry name" value="hemeryth_dom"/>
    <property type="match status" value="1"/>
</dbReference>
<proteinExistence type="inferred from homology"/>